<gene>
    <name evidence="1" type="ORF">WMY93_003289</name>
</gene>
<evidence type="ECO:0008006" key="3">
    <source>
        <dbReference type="Google" id="ProtNLM"/>
    </source>
</evidence>
<dbReference type="AlphaFoldDB" id="A0AAW0PVP9"/>
<evidence type="ECO:0000313" key="2">
    <source>
        <dbReference type="Proteomes" id="UP001460270"/>
    </source>
</evidence>
<reference evidence="2" key="1">
    <citation type="submission" date="2024-04" db="EMBL/GenBank/DDBJ databases">
        <title>Salinicola lusitanus LLJ914,a marine bacterium isolated from the Okinawa Trough.</title>
        <authorList>
            <person name="Li J."/>
        </authorList>
    </citation>
    <scope>NUCLEOTIDE SEQUENCE [LARGE SCALE GENOMIC DNA]</scope>
</reference>
<comment type="caution">
    <text evidence="1">The sequence shown here is derived from an EMBL/GenBank/DDBJ whole genome shotgun (WGS) entry which is preliminary data.</text>
</comment>
<proteinExistence type="predicted"/>
<name>A0AAW0PVP9_9GOBI</name>
<evidence type="ECO:0000313" key="1">
    <source>
        <dbReference type="EMBL" id="KAK7939963.1"/>
    </source>
</evidence>
<protein>
    <recommendedName>
        <fullName evidence="3">Secreted protein</fullName>
    </recommendedName>
</protein>
<organism evidence="1 2">
    <name type="scientific">Mugilogobius chulae</name>
    <name type="common">yellowstripe goby</name>
    <dbReference type="NCBI Taxonomy" id="88201"/>
    <lineage>
        <taxon>Eukaryota</taxon>
        <taxon>Metazoa</taxon>
        <taxon>Chordata</taxon>
        <taxon>Craniata</taxon>
        <taxon>Vertebrata</taxon>
        <taxon>Euteleostomi</taxon>
        <taxon>Actinopterygii</taxon>
        <taxon>Neopterygii</taxon>
        <taxon>Teleostei</taxon>
        <taxon>Neoteleostei</taxon>
        <taxon>Acanthomorphata</taxon>
        <taxon>Gobiaria</taxon>
        <taxon>Gobiiformes</taxon>
        <taxon>Gobioidei</taxon>
        <taxon>Gobiidae</taxon>
        <taxon>Gobionellinae</taxon>
        <taxon>Mugilogobius</taxon>
    </lineage>
</organism>
<sequence>MDTLPFGFLCAGALSPEAVGLVTTALFCPTRCRGGLWPVSGLWSCPVWFWLKSVQTENTANMDTPAANTQSTDTSAATLTRLNAVETMRTAARLE</sequence>
<accession>A0AAW0PVP9</accession>
<dbReference type="EMBL" id="JBBPFD010000002">
    <property type="protein sequence ID" value="KAK7939963.1"/>
    <property type="molecule type" value="Genomic_DNA"/>
</dbReference>
<keyword evidence="2" id="KW-1185">Reference proteome</keyword>
<dbReference type="Proteomes" id="UP001460270">
    <property type="component" value="Unassembled WGS sequence"/>
</dbReference>